<protein>
    <recommendedName>
        <fullName evidence="4">Tetratricopeptide repeat protein</fullName>
    </recommendedName>
</protein>
<dbReference type="Proteomes" id="UP000267469">
    <property type="component" value="Unassembled WGS sequence"/>
</dbReference>
<accession>A0A3N0ELB0</accession>
<evidence type="ECO:0008006" key="4">
    <source>
        <dbReference type="Google" id="ProtNLM"/>
    </source>
</evidence>
<sequence>MKAPKSVCIVLVLILGFYTNAQEKIQDTLLHKSYDDLNTLFYYWLPKDTVTAKTIVNTYIAKARAEKDSIETANGYYYYATSFGAKRGLQYADTIIALTENIEDKYYPAVGYLLKGYWYFKTDNYRKALKYYLLGETFAVKRNNLQMQIHILSMVAVLKTHTGDYRGALDIEKKHLHALETQPKYREIVTNGPNLGNNFNTHHLVAIHNLSLTFLHLKENDSSRIYHQKGIAKSLEYKDTLKYYQIVSSSGSLEFYDGNFQAALDSLNKAIPHLTDDHNIAMAHYYKGRSYQALESHKDALLMFLKTDSLATKINYKFPELREAYEYLADYYDIKKERDSQLIYINKILDLDKELLRLRSMDGEIVRKYDTP</sequence>
<reference evidence="2 3" key="1">
    <citation type="submission" date="2018-10" db="EMBL/GenBank/DDBJ databases">
        <title>Sinomicrobium pectinilyticum sp. nov., a pectinase-producing bacterium isolated from alkaline and saline soil, and emended description of the genus Sinomicrobium.</title>
        <authorList>
            <person name="Cheng B."/>
            <person name="Li C."/>
            <person name="Lai Q."/>
            <person name="Du M."/>
            <person name="Shao Z."/>
            <person name="Xu P."/>
            <person name="Yang C."/>
        </authorList>
    </citation>
    <scope>NUCLEOTIDE SEQUENCE [LARGE SCALE GENOMIC DNA]</scope>
    <source>
        <strain evidence="2 3">5DNS001</strain>
    </source>
</reference>
<dbReference type="SUPFAM" id="SSF81901">
    <property type="entry name" value="HCP-like"/>
    <property type="match status" value="1"/>
</dbReference>
<organism evidence="2 3">
    <name type="scientific">Sinomicrobium pectinilyticum</name>
    <dbReference type="NCBI Taxonomy" id="1084421"/>
    <lineage>
        <taxon>Bacteria</taxon>
        <taxon>Pseudomonadati</taxon>
        <taxon>Bacteroidota</taxon>
        <taxon>Flavobacteriia</taxon>
        <taxon>Flavobacteriales</taxon>
        <taxon>Flavobacteriaceae</taxon>
        <taxon>Sinomicrobium</taxon>
    </lineage>
</organism>
<proteinExistence type="predicted"/>
<keyword evidence="3" id="KW-1185">Reference proteome</keyword>
<dbReference type="RefSeq" id="WP_148044243.1">
    <property type="nucleotide sequence ID" value="NZ_RJTM01000057.1"/>
</dbReference>
<comment type="caution">
    <text evidence="2">The sequence shown here is derived from an EMBL/GenBank/DDBJ whole genome shotgun (WGS) entry which is preliminary data.</text>
</comment>
<dbReference type="EMBL" id="RJTM01000057">
    <property type="protein sequence ID" value="RNL88668.1"/>
    <property type="molecule type" value="Genomic_DNA"/>
</dbReference>
<keyword evidence="1" id="KW-0732">Signal</keyword>
<name>A0A3N0ELB0_SINP1</name>
<evidence type="ECO:0000313" key="2">
    <source>
        <dbReference type="EMBL" id="RNL88668.1"/>
    </source>
</evidence>
<feature type="non-terminal residue" evidence="2">
    <location>
        <position position="372"/>
    </location>
</feature>
<dbReference type="Gene3D" id="1.25.40.10">
    <property type="entry name" value="Tetratricopeptide repeat domain"/>
    <property type="match status" value="1"/>
</dbReference>
<dbReference type="InterPro" id="IPR011990">
    <property type="entry name" value="TPR-like_helical_dom_sf"/>
</dbReference>
<feature type="chain" id="PRO_5018169119" description="Tetratricopeptide repeat protein" evidence="1">
    <location>
        <begin position="22"/>
        <end position="372"/>
    </location>
</feature>
<dbReference type="OrthoDB" id="5295174at2"/>
<evidence type="ECO:0000256" key="1">
    <source>
        <dbReference type="SAM" id="SignalP"/>
    </source>
</evidence>
<evidence type="ECO:0000313" key="3">
    <source>
        <dbReference type="Proteomes" id="UP000267469"/>
    </source>
</evidence>
<feature type="signal peptide" evidence="1">
    <location>
        <begin position="1"/>
        <end position="21"/>
    </location>
</feature>
<gene>
    <name evidence="2" type="ORF">ED312_07715</name>
</gene>
<dbReference type="AlphaFoldDB" id="A0A3N0ELB0"/>